<evidence type="ECO:0000313" key="4">
    <source>
        <dbReference type="EMBL" id="KAG9346441.1"/>
    </source>
</evidence>
<protein>
    <recommendedName>
        <fullName evidence="3">BZIP domain-containing protein</fullName>
    </recommendedName>
</protein>
<dbReference type="InterPro" id="IPR000837">
    <property type="entry name" value="AP-1"/>
</dbReference>
<keyword evidence="1" id="KW-0175">Coiled coil</keyword>
<dbReference type="GO" id="GO:0000978">
    <property type="term" value="F:RNA polymerase II cis-regulatory region sequence-specific DNA binding"/>
    <property type="evidence" value="ECO:0007669"/>
    <property type="project" value="TreeGrafter"/>
</dbReference>
<feature type="compositionally biased region" description="Low complexity" evidence="2">
    <location>
        <begin position="212"/>
        <end position="222"/>
    </location>
</feature>
<dbReference type="InterPro" id="IPR046347">
    <property type="entry name" value="bZIP_sf"/>
</dbReference>
<dbReference type="PROSITE" id="PS50217">
    <property type="entry name" value="BZIP"/>
    <property type="match status" value="1"/>
</dbReference>
<evidence type="ECO:0000259" key="3">
    <source>
        <dbReference type="PROSITE" id="PS50217"/>
    </source>
</evidence>
<dbReference type="PANTHER" id="PTHR23351:SF25">
    <property type="entry name" value="FOS-RELATED ANTIGEN 2"/>
    <property type="match status" value="1"/>
</dbReference>
<feature type="domain" description="BZIP" evidence="3">
    <location>
        <begin position="126"/>
        <end position="189"/>
    </location>
</feature>
<feature type="region of interest" description="Disordered" evidence="2">
    <location>
        <begin position="288"/>
        <end position="346"/>
    </location>
</feature>
<dbReference type="SUPFAM" id="SSF57959">
    <property type="entry name" value="Leucine zipper domain"/>
    <property type="match status" value="1"/>
</dbReference>
<dbReference type="PANTHER" id="PTHR23351">
    <property type="entry name" value="FOS TRANSCRIPTION FACTOR-RELATED"/>
    <property type="match status" value="1"/>
</dbReference>
<dbReference type="EMBL" id="JAFBMS010000015">
    <property type="protein sequence ID" value="KAG9346441.1"/>
    <property type="molecule type" value="Genomic_DNA"/>
</dbReference>
<dbReference type="PROSITE" id="PS00036">
    <property type="entry name" value="BZIP_BASIC"/>
    <property type="match status" value="1"/>
</dbReference>
<dbReference type="InterPro" id="IPR004827">
    <property type="entry name" value="bZIP"/>
</dbReference>
<name>A0A8T2P584_9TELE</name>
<gene>
    <name evidence="4" type="ORF">JZ751_006752</name>
</gene>
<feature type="region of interest" description="Disordered" evidence="2">
    <location>
        <begin position="1"/>
        <end position="44"/>
    </location>
</feature>
<evidence type="ECO:0000256" key="1">
    <source>
        <dbReference type="SAM" id="Coils"/>
    </source>
</evidence>
<reference evidence="4" key="1">
    <citation type="thesis" date="2021" institute="BYU ScholarsArchive" country="Provo, UT, USA">
        <title>Applications of and Algorithms for Genome Assembly and Genomic Analyses with an Emphasis on Marine Teleosts.</title>
        <authorList>
            <person name="Pickett B.D."/>
        </authorList>
    </citation>
    <scope>NUCLEOTIDE SEQUENCE</scope>
    <source>
        <strain evidence="4">HI-2016</strain>
    </source>
</reference>
<dbReference type="Pfam" id="PF00170">
    <property type="entry name" value="bZIP_1"/>
    <property type="match status" value="1"/>
</dbReference>
<feature type="coiled-coil region" evidence="1">
    <location>
        <begin position="147"/>
        <end position="188"/>
    </location>
</feature>
<feature type="compositionally biased region" description="Pro residues" evidence="2">
    <location>
        <begin position="74"/>
        <end position="88"/>
    </location>
</feature>
<feature type="compositionally biased region" description="Polar residues" evidence="2">
    <location>
        <begin position="251"/>
        <end position="262"/>
    </location>
</feature>
<feature type="compositionally biased region" description="Low complexity" evidence="2">
    <location>
        <begin position="10"/>
        <end position="24"/>
    </location>
</feature>
<comment type="caution">
    <text evidence="4">The sequence shown here is derived from an EMBL/GenBank/DDBJ whole genome shotgun (WGS) entry which is preliminary data.</text>
</comment>
<dbReference type="SMART" id="SM00338">
    <property type="entry name" value="BRLZ"/>
    <property type="match status" value="1"/>
</dbReference>
<keyword evidence="5" id="KW-1185">Reference proteome</keyword>
<dbReference type="CDD" id="cd14721">
    <property type="entry name" value="bZIP_Fos"/>
    <property type="match status" value="1"/>
</dbReference>
<dbReference type="GO" id="GO:0005634">
    <property type="term" value="C:nucleus"/>
    <property type="evidence" value="ECO:0007669"/>
    <property type="project" value="TreeGrafter"/>
</dbReference>
<dbReference type="Gene3D" id="1.20.5.170">
    <property type="match status" value="1"/>
</dbReference>
<feature type="compositionally biased region" description="Basic residues" evidence="2">
    <location>
        <begin position="223"/>
        <end position="233"/>
    </location>
</feature>
<feature type="region of interest" description="Disordered" evidence="2">
    <location>
        <begin position="195"/>
        <end position="266"/>
    </location>
</feature>
<feature type="compositionally biased region" description="Low complexity" evidence="2">
    <location>
        <begin position="327"/>
        <end position="340"/>
    </location>
</feature>
<dbReference type="AlphaFoldDB" id="A0A8T2P584"/>
<feature type="region of interest" description="Disordered" evidence="2">
    <location>
        <begin position="61"/>
        <end position="94"/>
    </location>
</feature>
<dbReference type="FunFam" id="1.20.5.170:FF:000006">
    <property type="entry name" value="fos-related antigen 2 isoform X1"/>
    <property type="match status" value="1"/>
</dbReference>
<evidence type="ECO:0000313" key="5">
    <source>
        <dbReference type="Proteomes" id="UP000824540"/>
    </source>
</evidence>
<proteinExistence type="predicted"/>
<dbReference type="OrthoDB" id="5866312at2759"/>
<sequence length="346" mass="37538">MYRSYGNVTGGSQQSYSGAGAGSSHTGLPQESQKLPGERTGQFVPSLDAITSSQDLQWMVQPSLLSAPGLTGRPPRPPFPPPPGPRSLPPHSSQLHLLRPGVIRAVGGTGVPSRRRNDELLSPEELEKRKIRRERNKMAAAKCRNRRRELTECLQKETDQLESEKSQLQKEVAELQKEKEKLELVLEAHRPICKIRNSDSDSDSDPGLGPSTLKAAKTNTNNHNKHAHSPKCHPRTEKPKPKITLPPAPYISSTLSVQPSESESLHTPILISTPSLTPFTTSLVFTYPPPSLEANSVAPSPSSSSTLGTAQPSRNPRPCGIAHRRSSSSGDQSSDHSLNSPTILTL</sequence>
<dbReference type="GO" id="GO:0000981">
    <property type="term" value="F:DNA-binding transcription factor activity, RNA polymerase II-specific"/>
    <property type="evidence" value="ECO:0007669"/>
    <property type="project" value="TreeGrafter"/>
</dbReference>
<accession>A0A8T2P584</accession>
<evidence type="ECO:0000256" key="2">
    <source>
        <dbReference type="SAM" id="MobiDB-lite"/>
    </source>
</evidence>
<dbReference type="Proteomes" id="UP000824540">
    <property type="component" value="Unassembled WGS sequence"/>
</dbReference>
<organism evidence="4 5">
    <name type="scientific">Albula glossodonta</name>
    <name type="common">roundjaw bonefish</name>
    <dbReference type="NCBI Taxonomy" id="121402"/>
    <lineage>
        <taxon>Eukaryota</taxon>
        <taxon>Metazoa</taxon>
        <taxon>Chordata</taxon>
        <taxon>Craniata</taxon>
        <taxon>Vertebrata</taxon>
        <taxon>Euteleostomi</taxon>
        <taxon>Actinopterygii</taxon>
        <taxon>Neopterygii</taxon>
        <taxon>Teleostei</taxon>
        <taxon>Albuliformes</taxon>
        <taxon>Albulidae</taxon>
        <taxon>Albula</taxon>
    </lineage>
</organism>
<dbReference type="PRINTS" id="PR00042">
    <property type="entry name" value="LEUZIPPRFOS"/>
</dbReference>